<dbReference type="InterPro" id="IPR025665">
    <property type="entry name" value="Beta-barrel_OMP_2"/>
</dbReference>
<proteinExistence type="predicted"/>
<dbReference type="RefSeq" id="WP_157510394.1">
    <property type="nucleotide sequence ID" value="NZ_JASMRN010000006.1"/>
</dbReference>
<evidence type="ECO:0000313" key="3">
    <source>
        <dbReference type="EMBL" id="MEZ7515475.1"/>
    </source>
</evidence>
<organism evidence="3 4">
    <name type="scientific">Flavobacterium frigidarium</name>
    <dbReference type="NCBI Taxonomy" id="99286"/>
    <lineage>
        <taxon>Bacteria</taxon>
        <taxon>Pseudomonadati</taxon>
        <taxon>Bacteroidota</taxon>
        <taxon>Flavobacteriia</taxon>
        <taxon>Flavobacteriales</taxon>
        <taxon>Flavobacteriaceae</taxon>
        <taxon>Flavobacterium</taxon>
    </lineage>
</organism>
<protein>
    <submittedName>
        <fullName evidence="3">Porin family protein</fullName>
    </submittedName>
</protein>
<feature type="signal peptide" evidence="1">
    <location>
        <begin position="1"/>
        <end position="24"/>
    </location>
</feature>
<accession>A0ABV4KCU7</accession>
<name>A0ABV4KCU7_9FLAO</name>
<dbReference type="Pfam" id="PF13568">
    <property type="entry name" value="OMP_b-brl_2"/>
    <property type="match status" value="1"/>
</dbReference>
<dbReference type="EMBL" id="JASMRN010000006">
    <property type="protein sequence ID" value="MEZ7515475.1"/>
    <property type="molecule type" value="Genomic_DNA"/>
</dbReference>
<keyword evidence="1" id="KW-0732">Signal</keyword>
<evidence type="ECO:0000256" key="1">
    <source>
        <dbReference type="SAM" id="SignalP"/>
    </source>
</evidence>
<evidence type="ECO:0000259" key="2">
    <source>
        <dbReference type="Pfam" id="PF13568"/>
    </source>
</evidence>
<evidence type="ECO:0000313" key="4">
    <source>
        <dbReference type="Proteomes" id="UP001568894"/>
    </source>
</evidence>
<sequence>MKKSGKIALASFALSCIAFTNVQAQSTISRQPTFGIKGGVNFSTLFSDDNANEDNMLTGFNAGLFAKFPISDQVAIQPEVYYTTKGAKMTYDGLIDGESKFKLNYIEVPVLAVINLTDHFNVHAGPYAAYMVSGKISNDTNVGSSDTDLDTNDFKRFEAGIAAGVGVDLEVLSFGVRYNYGLTKVGKERTIGASTVTLPDAKNGTINAYVGFALN</sequence>
<dbReference type="Proteomes" id="UP001568894">
    <property type="component" value="Unassembled WGS sequence"/>
</dbReference>
<feature type="domain" description="Outer membrane protein beta-barrel" evidence="2">
    <location>
        <begin position="23"/>
        <end position="185"/>
    </location>
</feature>
<feature type="chain" id="PRO_5047144371" evidence="1">
    <location>
        <begin position="25"/>
        <end position="215"/>
    </location>
</feature>
<reference evidence="3 4" key="1">
    <citation type="submission" date="2023-05" db="EMBL/GenBank/DDBJ databases">
        <title>Adaptations of aquatic viruses from atmosphere-close ecosystems of the Central Arctic Ocean.</title>
        <authorList>
            <person name="Rahlff J."/>
            <person name="Holmfeldt K."/>
        </authorList>
    </citation>
    <scope>NUCLEOTIDE SEQUENCE [LARGE SCALE GENOMIC DNA]</scope>
    <source>
        <strain evidence="3 4">Arc14</strain>
    </source>
</reference>
<comment type="caution">
    <text evidence="3">The sequence shown here is derived from an EMBL/GenBank/DDBJ whole genome shotgun (WGS) entry which is preliminary data.</text>
</comment>
<gene>
    <name evidence="3" type="ORF">QO192_09315</name>
</gene>
<keyword evidence="4" id="KW-1185">Reference proteome</keyword>